<gene>
    <name evidence="1" type="primary">Contig3751.g4009</name>
    <name evidence="1" type="ORF">STYLEM_4149</name>
</gene>
<name>A0A077ZZV9_STYLE</name>
<keyword evidence="2" id="KW-1185">Reference proteome</keyword>
<evidence type="ECO:0000313" key="1">
    <source>
        <dbReference type="EMBL" id="CDW75162.1"/>
    </source>
</evidence>
<evidence type="ECO:0000313" key="2">
    <source>
        <dbReference type="Proteomes" id="UP000039865"/>
    </source>
</evidence>
<reference evidence="1 2" key="1">
    <citation type="submission" date="2014-06" db="EMBL/GenBank/DDBJ databases">
        <authorList>
            <person name="Swart Estienne"/>
        </authorList>
    </citation>
    <scope>NUCLEOTIDE SEQUENCE [LARGE SCALE GENOMIC DNA]</scope>
    <source>
        <strain evidence="1 2">130c</strain>
    </source>
</reference>
<protein>
    <submittedName>
        <fullName evidence="1">Uncharacterized protein</fullName>
    </submittedName>
</protein>
<organism evidence="1 2">
    <name type="scientific">Stylonychia lemnae</name>
    <name type="common">Ciliate</name>
    <dbReference type="NCBI Taxonomy" id="5949"/>
    <lineage>
        <taxon>Eukaryota</taxon>
        <taxon>Sar</taxon>
        <taxon>Alveolata</taxon>
        <taxon>Ciliophora</taxon>
        <taxon>Intramacronucleata</taxon>
        <taxon>Spirotrichea</taxon>
        <taxon>Stichotrichia</taxon>
        <taxon>Sporadotrichida</taxon>
        <taxon>Oxytrichidae</taxon>
        <taxon>Stylonychinae</taxon>
        <taxon>Stylonychia</taxon>
    </lineage>
</organism>
<dbReference type="Proteomes" id="UP000039865">
    <property type="component" value="Unassembled WGS sequence"/>
</dbReference>
<dbReference type="AlphaFoldDB" id="A0A077ZZV9"/>
<sequence length="278" mass="32535">MRFYCNNLKKIRLENTPFELVDIIFSVNEGSMILKEYTQIQGELGKCLSYLEQIETLKNVYCLENDTSKFQSLSQNNVALNVIDQSSIPQNVYFVNQAIRKKVLESGELIVFNRLKMDQYEWILKDVKNLHTIRIYDAKSLSDSIFHFLQGKNLHRGLREITIRYFHFYYEKTILGFLQNIASQQDCQLHVDFTGCEPIERIQRIAEALTDYSGISSIIADRLDLLRIARIQNQYSLIDNMFGNLSIEEMQQQQYLLEFGHANLQNVIEYSEEISSLL</sequence>
<accession>A0A077ZZV9</accession>
<proteinExistence type="predicted"/>
<dbReference type="EMBL" id="CCKQ01004029">
    <property type="protein sequence ID" value="CDW75162.1"/>
    <property type="molecule type" value="Genomic_DNA"/>
</dbReference>
<dbReference type="InParanoid" id="A0A077ZZV9"/>